<evidence type="ECO:0000313" key="1">
    <source>
        <dbReference type="EMBL" id="GJD87798.1"/>
    </source>
</evidence>
<name>A0AAV4ZIS1_9HYPH</name>
<dbReference type="Proteomes" id="UP001055247">
    <property type="component" value="Unassembled WGS sequence"/>
</dbReference>
<accession>A0AAV4ZIS1</accession>
<comment type="caution">
    <text evidence="1">The sequence shown here is derived from an EMBL/GenBank/DDBJ whole genome shotgun (WGS) entry which is preliminary data.</text>
</comment>
<reference evidence="1" key="1">
    <citation type="journal article" date="2016" name="Front. Microbiol.">
        <title>Genome Sequence of the Piezophilic, Mesophilic Sulfate-Reducing Bacterium Desulfovibrio indicus J2T.</title>
        <authorList>
            <person name="Cao J."/>
            <person name="Maignien L."/>
            <person name="Shao Z."/>
            <person name="Alain K."/>
            <person name="Jebbar M."/>
        </authorList>
    </citation>
    <scope>NUCLEOTIDE SEQUENCE</scope>
    <source>
        <strain evidence="1">DSM 16372</strain>
    </source>
</reference>
<organism evidence="1 2">
    <name type="scientific">Methylobacterium hispanicum</name>
    <dbReference type="NCBI Taxonomy" id="270350"/>
    <lineage>
        <taxon>Bacteria</taxon>
        <taxon>Pseudomonadati</taxon>
        <taxon>Pseudomonadota</taxon>
        <taxon>Alphaproteobacteria</taxon>
        <taxon>Hyphomicrobiales</taxon>
        <taxon>Methylobacteriaceae</taxon>
        <taxon>Methylobacterium</taxon>
    </lineage>
</organism>
<reference evidence="1" key="2">
    <citation type="submission" date="2021-08" db="EMBL/GenBank/DDBJ databases">
        <authorList>
            <person name="Tani A."/>
            <person name="Ola A."/>
            <person name="Ogura Y."/>
            <person name="Katsura K."/>
            <person name="Hayashi T."/>
        </authorList>
    </citation>
    <scope>NUCLEOTIDE SEQUENCE</scope>
    <source>
        <strain evidence="1">DSM 16372</strain>
    </source>
</reference>
<gene>
    <name evidence="1" type="ORF">BHAOGJBA_1303</name>
</gene>
<evidence type="ECO:0000313" key="2">
    <source>
        <dbReference type="Proteomes" id="UP001055247"/>
    </source>
</evidence>
<dbReference type="AlphaFoldDB" id="A0AAV4ZIS1"/>
<keyword evidence="2" id="KW-1185">Reference proteome</keyword>
<protein>
    <submittedName>
        <fullName evidence="1">Uncharacterized protein</fullName>
    </submittedName>
</protein>
<dbReference type="EMBL" id="BPQO01000004">
    <property type="protein sequence ID" value="GJD87798.1"/>
    <property type="molecule type" value="Genomic_DNA"/>
</dbReference>
<sequence length="109" mass="11709">MNRYGRCAAACLVPTALVAQFTRDAFADAGIVGPVFRQLLMEGDPAPKNAEVDTLRDGKGRLRPRVVMDQATCDGAWAGIAQEEAVGDPKRIDLAKERAVKLGCLKARP</sequence>
<proteinExistence type="predicted"/>